<dbReference type="Gene3D" id="1.20.5.110">
    <property type="match status" value="1"/>
</dbReference>
<dbReference type="GO" id="GO:0005634">
    <property type="term" value="C:nucleus"/>
    <property type="evidence" value="ECO:0007669"/>
    <property type="project" value="UniProtKB-SubCell"/>
</dbReference>
<evidence type="ECO:0000313" key="8">
    <source>
        <dbReference type="EMBL" id="KAJ0399831.1"/>
    </source>
</evidence>
<evidence type="ECO:0000256" key="6">
    <source>
        <dbReference type="ARBA" id="ARBA00038129"/>
    </source>
</evidence>
<reference evidence="8" key="1">
    <citation type="submission" date="2021-12" db="EMBL/GenBank/DDBJ databases">
        <title>Prjna785345.</title>
        <authorList>
            <person name="Rujirawat T."/>
            <person name="Krajaejun T."/>
        </authorList>
    </citation>
    <scope>NUCLEOTIDE SEQUENCE</scope>
    <source>
        <strain evidence="8">Pi057C3</strain>
    </source>
</reference>
<keyword evidence="5" id="KW-0539">Nucleus</keyword>
<dbReference type="EMBL" id="JAKCXM010000170">
    <property type="protein sequence ID" value="KAJ0399831.1"/>
    <property type="molecule type" value="Genomic_DNA"/>
</dbReference>
<evidence type="ECO:0000313" key="9">
    <source>
        <dbReference type="Proteomes" id="UP001209570"/>
    </source>
</evidence>
<dbReference type="SUPFAM" id="SSF47661">
    <property type="entry name" value="t-snare proteins"/>
    <property type="match status" value="1"/>
</dbReference>
<keyword evidence="9" id="KW-1185">Reference proteome</keyword>
<dbReference type="GO" id="GO:0016192">
    <property type="term" value="P:vesicle-mediated transport"/>
    <property type="evidence" value="ECO:0007669"/>
    <property type="project" value="InterPro"/>
</dbReference>
<dbReference type="Gene3D" id="1.20.58.70">
    <property type="match status" value="1"/>
</dbReference>
<dbReference type="GO" id="GO:0016020">
    <property type="term" value="C:membrane"/>
    <property type="evidence" value="ECO:0007669"/>
    <property type="project" value="InterPro"/>
</dbReference>
<evidence type="ECO:0000256" key="5">
    <source>
        <dbReference type="ARBA" id="ARBA00023242"/>
    </source>
</evidence>
<dbReference type="InterPro" id="IPR000727">
    <property type="entry name" value="T_SNARE_dom"/>
</dbReference>
<dbReference type="GO" id="GO:0000981">
    <property type="term" value="F:DNA-binding transcription factor activity, RNA polymerase II-specific"/>
    <property type="evidence" value="ECO:0007669"/>
    <property type="project" value="TreeGrafter"/>
</dbReference>
<sequence length="350" mass="40181">MASYMSANSPKGNENEQFSRNIQDTSKSIQEFHQITKSMQQKMALFKTSLDSRVNHQELKELADKGNRLVTRINSRLQDLSKACQGAQGRTRKTQVTKLTNDYKNQLKAFEETCAKLVESEKSAVAHIRQSSSSFRKEEAPDLANYSEDQIYTQANVTRYDEDDLARREEDIVHINHQLREVNAAFREVDDLVTAQGEVVVEIENNANDVQENVEGALEQSNMEGQVVEMTEAEQAAHQAQLEQQLKAFWAKQLVEMEQLEVGSEQDFKNHNDLPLARIKRIMKSDEDVRMISAEAPVLFAKACEMFILELTLRSWSYSERNKRRTLQKEDIQAAIRNTDIFDFLVDVIN</sequence>
<proteinExistence type="inferred from homology"/>
<evidence type="ECO:0000256" key="3">
    <source>
        <dbReference type="ARBA" id="ARBA00023125"/>
    </source>
</evidence>
<feature type="domain" description="T-SNARE coiled-coil homology" evidence="7">
    <location>
        <begin position="162"/>
        <end position="224"/>
    </location>
</feature>
<dbReference type="AlphaFoldDB" id="A0AAD5LG02"/>
<dbReference type="PANTHER" id="PTHR10252">
    <property type="entry name" value="HISTONE-LIKE TRANSCRIPTION FACTOR CCAAT-RELATED"/>
    <property type="match status" value="1"/>
</dbReference>
<dbReference type="SMART" id="SM00503">
    <property type="entry name" value="SynN"/>
    <property type="match status" value="1"/>
</dbReference>
<dbReference type="InterPro" id="IPR050568">
    <property type="entry name" value="Transcr_DNA_Rep_Reg"/>
</dbReference>
<evidence type="ECO:0000259" key="7">
    <source>
        <dbReference type="PROSITE" id="PS50192"/>
    </source>
</evidence>
<dbReference type="Gene3D" id="1.10.20.10">
    <property type="entry name" value="Histone, subunit A"/>
    <property type="match status" value="1"/>
</dbReference>
<dbReference type="PROSITE" id="PS50192">
    <property type="entry name" value="T_SNARE"/>
    <property type="match status" value="1"/>
</dbReference>
<dbReference type="InterPro" id="IPR006011">
    <property type="entry name" value="Syntaxin_N"/>
</dbReference>
<comment type="similarity">
    <text evidence="6">Belongs to the NFYC/HAP5 subunit family.</text>
</comment>
<evidence type="ECO:0000256" key="2">
    <source>
        <dbReference type="ARBA" id="ARBA00023015"/>
    </source>
</evidence>
<accession>A0AAD5LG02</accession>
<keyword evidence="3" id="KW-0238">DNA-binding</keyword>
<dbReference type="InterPro" id="IPR003958">
    <property type="entry name" value="CBFA_NFYB_domain"/>
</dbReference>
<gene>
    <name evidence="8" type="ORF">P43SY_008137</name>
</gene>
<organism evidence="8 9">
    <name type="scientific">Pythium insidiosum</name>
    <name type="common">Pythiosis disease agent</name>
    <dbReference type="NCBI Taxonomy" id="114742"/>
    <lineage>
        <taxon>Eukaryota</taxon>
        <taxon>Sar</taxon>
        <taxon>Stramenopiles</taxon>
        <taxon>Oomycota</taxon>
        <taxon>Peronosporomycetes</taxon>
        <taxon>Pythiales</taxon>
        <taxon>Pythiaceae</taxon>
        <taxon>Pythium</taxon>
    </lineage>
</organism>
<keyword evidence="4" id="KW-0804">Transcription</keyword>
<protein>
    <recommendedName>
        <fullName evidence="7">t-SNARE coiled-coil homology domain-containing protein</fullName>
    </recommendedName>
</protein>
<name>A0AAD5LG02_PYTIN</name>
<dbReference type="PANTHER" id="PTHR10252:SF8">
    <property type="entry name" value="NUCLEAR TRANSCRIPTION FACTOR Y SUBUNIT GAMMA"/>
    <property type="match status" value="1"/>
</dbReference>
<dbReference type="Proteomes" id="UP001209570">
    <property type="component" value="Unassembled WGS sequence"/>
</dbReference>
<dbReference type="GO" id="GO:0046982">
    <property type="term" value="F:protein heterodimerization activity"/>
    <property type="evidence" value="ECO:0007669"/>
    <property type="project" value="InterPro"/>
</dbReference>
<comment type="caution">
    <text evidence="8">The sequence shown here is derived from an EMBL/GenBank/DDBJ whole genome shotgun (WGS) entry which is preliminary data.</text>
</comment>
<evidence type="ECO:0000256" key="4">
    <source>
        <dbReference type="ARBA" id="ARBA00023163"/>
    </source>
</evidence>
<dbReference type="CDD" id="cd22908">
    <property type="entry name" value="HFD_NFYC-like"/>
    <property type="match status" value="1"/>
</dbReference>
<dbReference type="InterPro" id="IPR009072">
    <property type="entry name" value="Histone-fold"/>
</dbReference>
<dbReference type="GO" id="GO:0000978">
    <property type="term" value="F:RNA polymerase II cis-regulatory region sequence-specific DNA binding"/>
    <property type="evidence" value="ECO:0007669"/>
    <property type="project" value="TreeGrafter"/>
</dbReference>
<evidence type="ECO:0000256" key="1">
    <source>
        <dbReference type="ARBA" id="ARBA00004123"/>
    </source>
</evidence>
<dbReference type="InterPro" id="IPR010989">
    <property type="entry name" value="SNARE"/>
</dbReference>
<dbReference type="SUPFAM" id="SSF47113">
    <property type="entry name" value="Histone-fold"/>
    <property type="match status" value="1"/>
</dbReference>
<comment type="subcellular location">
    <subcellularLocation>
        <location evidence="1">Nucleus</location>
    </subcellularLocation>
</comment>
<dbReference type="Pfam" id="PF00808">
    <property type="entry name" value="CBFD_NFYB_HMF"/>
    <property type="match status" value="1"/>
</dbReference>
<dbReference type="Pfam" id="PF14523">
    <property type="entry name" value="Syntaxin_2"/>
    <property type="match status" value="1"/>
</dbReference>
<keyword evidence="2" id="KW-0805">Transcription regulation</keyword>
<dbReference type="FunFam" id="1.10.20.10:FF:000006">
    <property type="entry name" value="Nuclear transcription factor Y subunit gamma"/>
    <property type="match status" value="1"/>
</dbReference>